<dbReference type="InterPro" id="IPR013025">
    <property type="entry name" value="Ribosomal_uL23-like"/>
</dbReference>
<comment type="caution">
    <text evidence="6">The sequence shown here is derived from an EMBL/GenBank/DDBJ whole genome shotgun (WGS) entry which is preliminary data.</text>
</comment>
<comment type="subunit">
    <text evidence="4">Part of the 50S ribosomal subunit. Contacts protein L29, and trigger factor when it is bound to the ribosome.</text>
</comment>
<dbReference type="AlphaFoldDB" id="A0A4R6IFH4"/>
<proteinExistence type="inferred from homology"/>
<name>A0A4R6IFH4_9MOLU</name>
<comment type="function">
    <text evidence="4">One of the early assembly proteins it binds 23S rRNA. One of the proteins that surrounds the polypeptide exit tunnel on the outside of the ribosome. Forms the main docking site for trigger factor binding to the ribosome.</text>
</comment>
<protein>
    <recommendedName>
        <fullName evidence="4">Large ribosomal subunit protein uL23</fullName>
    </recommendedName>
</protein>
<dbReference type="EMBL" id="SNWN01000009">
    <property type="protein sequence ID" value="TDO21100.1"/>
    <property type="molecule type" value="Genomic_DNA"/>
</dbReference>
<dbReference type="Gene3D" id="3.30.70.330">
    <property type="match status" value="1"/>
</dbReference>
<gene>
    <name evidence="4" type="primary">rplW</name>
    <name evidence="6" type="ORF">EI74_0120</name>
</gene>
<evidence type="ECO:0000256" key="1">
    <source>
        <dbReference type="ARBA" id="ARBA00006700"/>
    </source>
</evidence>
<keyword evidence="4" id="KW-0694">RNA-binding</keyword>
<dbReference type="NCBIfam" id="NF004363">
    <property type="entry name" value="PRK05738.2-4"/>
    <property type="match status" value="1"/>
</dbReference>
<dbReference type="GO" id="GO:0006412">
    <property type="term" value="P:translation"/>
    <property type="evidence" value="ECO:0007669"/>
    <property type="project" value="UniProtKB-UniRule"/>
</dbReference>
<dbReference type="OrthoDB" id="9793353at2"/>
<evidence type="ECO:0000256" key="2">
    <source>
        <dbReference type="ARBA" id="ARBA00022980"/>
    </source>
</evidence>
<dbReference type="RefSeq" id="WP_094254387.1">
    <property type="nucleotide sequence ID" value="NZ_NNCE01000001.1"/>
</dbReference>
<keyword evidence="7" id="KW-1185">Reference proteome</keyword>
<evidence type="ECO:0000256" key="5">
    <source>
        <dbReference type="SAM" id="MobiDB-lite"/>
    </source>
</evidence>
<keyword evidence="3 4" id="KW-0687">Ribonucleoprotein</keyword>
<keyword evidence="2 4" id="KW-0689">Ribosomal protein</keyword>
<comment type="similarity">
    <text evidence="1 4">Belongs to the universal ribosomal protein uL23 family.</text>
</comment>
<dbReference type="GO" id="GO:1990904">
    <property type="term" value="C:ribonucleoprotein complex"/>
    <property type="evidence" value="ECO:0007669"/>
    <property type="project" value="UniProtKB-KW"/>
</dbReference>
<organism evidence="6 7">
    <name type="scientific">Mycoplasma testudineum</name>
    <dbReference type="NCBI Taxonomy" id="244584"/>
    <lineage>
        <taxon>Bacteria</taxon>
        <taxon>Bacillati</taxon>
        <taxon>Mycoplasmatota</taxon>
        <taxon>Mollicutes</taxon>
        <taxon>Mycoplasmataceae</taxon>
        <taxon>Mycoplasma</taxon>
    </lineage>
</organism>
<dbReference type="GO" id="GO:0003735">
    <property type="term" value="F:structural constituent of ribosome"/>
    <property type="evidence" value="ECO:0007669"/>
    <property type="project" value="InterPro"/>
</dbReference>
<dbReference type="SUPFAM" id="SSF54189">
    <property type="entry name" value="Ribosomal proteins S24e, L23 and L15e"/>
    <property type="match status" value="1"/>
</dbReference>
<dbReference type="Proteomes" id="UP000295518">
    <property type="component" value="Unassembled WGS sequence"/>
</dbReference>
<dbReference type="GO" id="GO:0005840">
    <property type="term" value="C:ribosome"/>
    <property type="evidence" value="ECO:0007669"/>
    <property type="project" value="UniProtKB-KW"/>
</dbReference>
<feature type="compositionally biased region" description="Low complexity" evidence="5">
    <location>
        <begin position="158"/>
        <end position="169"/>
    </location>
</feature>
<sequence length="175" mass="19280">MRVSEVIKSPILTEKSYKNMELGIYTFKVDVRTNKVEVAKAVEFIFQVKVAKVNIIKVEKKPKKVGRFSGFVPSYKKAIVYLEKGNVINIFPEEDVKDSTSSKAIKKDKVVSEDKASEAAAKAAAKIAAKKAANSKIAEEANKPVRKVAPKKTEVTKKSVVTKSKTSKSTKTDSK</sequence>
<dbReference type="InterPro" id="IPR012677">
    <property type="entry name" value="Nucleotide-bd_a/b_plait_sf"/>
</dbReference>
<dbReference type="Pfam" id="PF00276">
    <property type="entry name" value="Ribosomal_L23"/>
    <property type="match status" value="1"/>
</dbReference>
<dbReference type="GO" id="GO:0019843">
    <property type="term" value="F:rRNA binding"/>
    <property type="evidence" value="ECO:0007669"/>
    <property type="project" value="UniProtKB-UniRule"/>
</dbReference>
<feature type="region of interest" description="Disordered" evidence="5">
    <location>
        <begin position="132"/>
        <end position="175"/>
    </location>
</feature>
<reference evidence="6 7" key="1">
    <citation type="submission" date="2019-03" db="EMBL/GenBank/DDBJ databases">
        <title>Genomic Encyclopedia of Archaeal and Bacterial Type Strains, Phase II (KMG-II): from individual species to whole genera.</title>
        <authorList>
            <person name="Goeker M."/>
        </authorList>
    </citation>
    <scope>NUCLEOTIDE SEQUENCE [LARGE SCALE GENOMIC DNA]</scope>
    <source>
        <strain evidence="6 7">ATCC 700618</strain>
    </source>
</reference>
<evidence type="ECO:0000313" key="6">
    <source>
        <dbReference type="EMBL" id="TDO21100.1"/>
    </source>
</evidence>
<accession>A0A4R6IFH4</accession>
<evidence type="ECO:0000256" key="4">
    <source>
        <dbReference type="HAMAP-Rule" id="MF_01369"/>
    </source>
</evidence>
<evidence type="ECO:0000313" key="7">
    <source>
        <dbReference type="Proteomes" id="UP000295518"/>
    </source>
</evidence>
<dbReference type="InterPro" id="IPR012678">
    <property type="entry name" value="Ribosomal_uL23/eL15/eS24_sf"/>
</dbReference>
<keyword evidence="4" id="KW-0699">rRNA-binding</keyword>
<dbReference type="HAMAP" id="MF_01369_B">
    <property type="entry name" value="Ribosomal_uL23_B"/>
    <property type="match status" value="1"/>
</dbReference>
<dbReference type="NCBIfam" id="NF008919">
    <property type="entry name" value="PRK12280.1-3"/>
    <property type="match status" value="1"/>
</dbReference>
<evidence type="ECO:0000256" key="3">
    <source>
        <dbReference type="ARBA" id="ARBA00023274"/>
    </source>
</evidence>